<keyword evidence="3" id="KW-0597">Phosphoprotein</keyword>
<dbReference type="HOGENOM" id="CLU_1153676_0_0_1"/>
<dbReference type="SUPFAM" id="SSF117281">
    <property type="entry name" value="Kelch motif"/>
    <property type="match status" value="1"/>
</dbReference>
<proteinExistence type="predicted"/>
<dbReference type="GO" id="GO:0035097">
    <property type="term" value="C:histone methyltransferase complex"/>
    <property type="evidence" value="ECO:0007669"/>
    <property type="project" value="TreeGrafter"/>
</dbReference>
<evidence type="ECO:0000259" key="6">
    <source>
        <dbReference type="Pfam" id="PF13854"/>
    </source>
</evidence>
<reference evidence="7" key="2">
    <citation type="submission" date="2015-06" db="UniProtKB">
        <authorList>
            <consortium name="EnsemblMetazoa"/>
        </authorList>
    </citation>
    <scope>IDENTIFICATION</scope>
</reference>
<dbReference type="GO" id="GO:0006338">
    <property type="term" value="P:chromatin remodeling"/>
    <property type="evidence" value="ECO:0007669"/>
    <property type="project" value="TreeGrafter"/>
</dbReference>
<dbReference type="EMBL" id="CAQQ02167150">
    <property type="status" value="NOT_ANNOTATED_CDS"/>
    <property type="molecule type" value="Genomic_DNA"/>
</dbReference>
<dbReference type="Pfam" id="PF13854">
    <property type="entry name" value="Kelch_HCF"/>
    <property type="match status" value="1"/>
</dbReference>
<dbReference type="FunFam" id="2.120.10.80:FF:000015">
    <property type="entry name" value="host cell factor 1 isoform X1"/>
    <property type="match status" value="1"/>
</dbReference>
<organism evidence="7 8">
    <name type="scientific">Megaselia scalaris</name>
    <name type="common">Humpbacked fly</name>
    <name type="synonym">Phora scalaris</name>
    <dbReference type="NCBI Taxonomy" id="36166"/>
    <lineage>
        <taxon>Eukaryota</taxon>
        <taxon>Metazoa</taxon>
        <taxon>Ecdysozoa</taxon>
        <taxon>Arthropoda</taxon>
        <taxon>Hexapoda</taxon>
        <taxon>Insecta</taxon>
        <taxon>Pterygota</taxon>
        <taxon>Neoptera</taxon>
        <taxon>Endopterygota</taxon>
        <taxon>Diptera</taxon>
        <taxon>Brachycera</taxon>
        <taxon>Muscomorpha</taxon>
        <taxon>Platypezoidea</taxon>
        <taxon>Phoridae</taxon>
        <taxon>Megaseliini</taxon>
        <taxon>Megaselia</taxon>
    </lineage>
</organism>
<sequence>MKEYGKYSGDLFELQATRWEWKKLNPTGQNPCPRIGHSFTLVGSKIFLFGGLANESNDPKNNIPKYLNDLYTLDFSSSSDGRWETPVVFGEPPRARESHTAVAYKQWIIVYGGMSGCRLGDLWKLDTEKMTWEKPIVTGRLPLPRSLHTSTLVGNKMFVFGGWVPLVAGKGQEKEWKCTNSLSVLDLENWKWEEVEVQESEEGEDSQPRARAGHSAVGMFGRIYFWSGRDGYRKAWNNQVR</sequence>
<dbReference type="InterPro" id="IPR043536">
    <property type="entry name" value="HCF1/2"/>
</dbReference>
<name>T1GXC2_MEGSC</name>
<dbReference type="AlphaFoldDB" id="T1GXC2"/>
<protein>
    <recommendedName>
        <fullName evidence="6">Host cell factor Kelch-repeats domain-containing protein</fullName>
    </recommendedName>
</protein>
<evidence type="ECO:0000313" key="8">
    <source>
        <dbReference type="Proteomes" id="UP000015102"/>
    </source>
</evidence>
<dbReference type="PANTHER" id="PTHR46003:SF1">
    <property type="entry name" value="HOST CELL FACTOR"/>
    <property type="match status" value="1"/>
</dbReference>
<dbReference type="EnsemblMetazoa" id="MESCA008467-RA">
    <property type="protein sequence ID" value="MESCA008467-PA"/>
    <property type="gene ID" value="MESCA008467"/>
</dbReference>
<dbReference type="STRING" id="36166.T1GXC2"/>
<feature type="domain" description="Host cell factor Kelch-repeats" evidence="6">
    <location>
        <begin position="1"/>
        <end position="240"/>
    </location>
</feature>
<dbReference type="Proteomes" id="UP000015102">
    <property type="component" value="Unassembled WGS sequence"/>
</dbReference>
<keyword evidence="2" id="KW-0880">Kelch repeat</keyword>
<accession>T1GXC2</accession>
<evidence type="ECO:0000256" key="1">
    <source>
        <dbReference type="ARBA" id="ARBA00004123"/>
    </source>
</evidence>
<evidence type="ECO:0000256" key="5">
    <source>
        <dbReference type="ARBA" id="ARBA00023242"/>
    </source>
</evidence>
<evidence type="ECO:0000256" key="4">
    <source>
        <dbReference type="ARBA" id="ARBA00022737"/>
    </source>
</evidence>
<keyword evidence="8" id="KW-1185">Reference proteome</keyword>
<dbReference type="GO" id="GO:0003713">
    <property type="term" value="F:transcription coactivator activity"/>
    <property type="evidence" value="ECO:0007669"/>
    <property type="project" value="TreeGrafter"/>
</dbReference>
<reference evidence="8" key="1">
    <citation type="submission" date="2013-02" db="EMBL/GenBank/DDBJ databases">
        <authorList>
            <person name="Hughes D."/>
        </authorList>
    </citation>
    <scope>NUCLEOTIDE SEQUENCE</scope>
    <source>
        <strain>Durham</strain>
        <strain evidence="8">NC isolate 2 -- Noor lab</strain>
    </source>
</reference>
<evidence type="ECO:0000256" key="2">
    <source>
        <dbReference type="ARBA" id="ARBA00022441"/>
    </source>
</evidence>
<keyword evidence="4" id="KW-0677">Repeat</keyword>
<dbReference type="OMA" id="LENWKWE"/>
<evidence type="ECO:0000256" key="3">
    <source>
        <dbReference type="ARBA" id="ARBA00022553"/>
    </source>
</evidence>
<evidence type="ECO:0000313" key="7">
    <source>
        <dbReference type="EnsemblMetazoa" id="MESCA008467-PA"/>
    </source>
</evidence>
<comment type="subcellular location">
    <subcellularLocation>
        <location evidence="1">Nucleus</location>
    </subcellularLocation>
</comment>
<keyword evidence="5" id="KW-0539">Nucleus</keyword>
<dbReference type="Gene3D" id="2.120.10.80">
    <property type="entry name" value="Kelch-type beta propeller"/>
    <property type="match status" value="1"/>
</dbReference>
<dbReference type="PANTHER" id="PTHR46003">
    <property type="entry name" value="HOST CELL FACTOR"/>
    <property type="match status" value="1"/>
</dbReference>
<dbReference type="InterPro" id="IPR015915">
    <property type="entry name" value="Kelch-typ_b-propeller"/>
</dbReference>
<dbReference type="InterPro" id="IPR059124">
    <property type="entry name" value="Kelch_HCF"/>
</dbReference>